<accession>E7N4Z1</accession>
<dbReference type="AlphaFoldDB" id="E7N4Z1"/>
<protein>
    <submittedName>
        <fullName evidence="1">Uncharacterized protein</fullName>
    </submittedName>
</protein>
<evidence type="ECO:0000313" key="1">
    <source>
        <dbReference type="EMBL" id="EFW28758.1"/>
    </source>
</evidence>
<dbReference type="Proteomes" id="UP000004633">
    <property type="component" value="Unassembled WGS sequence"/>
</dbReference>
<dbReference type="EMBL" id="AECV01000060">
    <property type="protein sequence ID" value="EFW28758.1"/>
    <property type="molecule type" value="Genomic_DNA"/>
</dbReference>
<reference evidence="1 2" key="1">
    <citation type="submission" date="2010-08" db="EMBL/GenBank/DDBJ databases">
        <authorList>
            <person name="Weinstock G."/>
            <person name="Sodergren E."/>
            <person name="Clifton S."/>
            <person name="Fulton L."/>
            <person name="Fulton B."/>
            <person name="Courtney L."/>
            <person name="Fronick C."/>
            <person name="Harrison M."/>
            <person name="Strong C."/>
            <person name="Farmer C."/>
            <person name="Delahaunty K."/>
            <person name="Markovic C."/>
            <person name="Hall O."/>
            <person name="Minx P."/>
            <person name="Tomlinson C."/>
            <person name="Mitreva M."/>
            <person name="Hou S."/>
            <person name="Chen J."/>
            <person name="Wollam A."/>
            <person name="Pepin K.H."/>
            <person name="Johnson M."/>
            <person name="Bhonagiri V."/>
            <person name="Zhang X."/>
            <person name="Suruliraj S."/>
            <person name="Warren W."/>
            <person name="Chinwalla A."/>
            <person name="Mardis E.R."/>
            <person name="Wilson R.K."/>
        </authorList>
    </citation>
    <scope>NUCLEOTIDE SEQUENCE [LARGE SCALE GENOMIC DNA]</scope>
    <source>
        <strain evidence="1 2">F0399</strain>
    </source>
</reference>
<keyword evidence="2" id="KW-1185">Reference proteome</keyword>
<comment type="caution">
    <text evidence="1">The sequence shown here is derived from an EMBL/GenBank/DDBJ whole genome shotgun (WGS) entry which is preliminary data.</text>
</comment>
<organism evidence="1 2">
    <name type="scientific">Selenomonas artemidis F0399</name>
    <dbReference type="NCBI Taxonomy" id="749551"/>
    <lineage>
        <taxon>Bacteria</taxon>
        <taxon>Bacillati</taxon>
        <taxon>Bacillota</taxon>
        <taxon>Negativicutes</taxon>
        <taxon>Selenomonadales</taxon>
        <taxon>Selenomonadaceae</taxon>
        <taxon>Selenomonas</taxon>
    </lineage>
</organism>
<dbReference type="STRING" id="749551.HMPREF9555_02086"/>
<evidence type="ECO:0000313" key="2">
    <source>
        <dbReference type="Proteomes" id="UP000004633"/>
    </source>
</evidence>
<dbReference type="HOGENOM" id="CLU_3296346_0_0_9"/>
<sequence>MYPKKYRKYIALLNKIKERTNIFKVKITGLIISYNNKAGK</sequence>
<gene>
    <name evidence="1" type="ORF">HMPREF9555_02086</name>
</gene>
<name>E7N4Z1_9FIRM</name>
<proteinExistence type="predicted"/>